<name>A0A4S2MQZ6_9PEZI</name>
<dbReference type="OrthoDB" id="5429780at2759"/>
<accession>A0A4S2MQZ6</accession>
<reference evidence="2 3" key="1">
    <citation type="submission" date="2019-04" db="EMBL/GenBank/DDBJ databases">
        <title>Comparative genomics and transcriptomics to analyze fruiting body development in filamentous ascomycetes.</title>
        <authorList>
            <consortium name="DOE Joint Genome Institute"/>
            <person name="Lutkenhaus R."/>
            <person name="Traeger S."/>
            <person name="Breuer J."/>
            <person name="Kuo A."/>
            <person name="Lipzen A."/>
            <person name="Pangilinan J."/>
            <person name="Dilworth D."/>
            <person name="Sandor L."/>
            <person name="Poggeler S."/>
            <person name="Barry K."/>
            <person name="Grigoriev I.V."/>
            <person name="Nowrousian M."/>
        </authorList>
    </citation>
    <scope>NUCLEOTIDE SEQUENCE [LARGE SCALE GENOMIC DNA]</scope>
    <source>
        <strain evidence="2 3">CBS 389.68</strain>
    </source>
</reference>
<protein>
    <submittedName>
        <fullName evidence="2">Uncharacterized protein</fullName>
    </submittedName>
</protein>
<dbReference type="InParanoid" id="A0A4S2MQZ6"/>
<gene>
    <name evidence="2" type="ORF">EX30DRAFT_398784</name>
</gene>
<dbReference type="EMBL" id="ML220159">
    <property type="protein sequence ID" value="TGZ77108.1"/>
    <property type="molecule type" value="Genomic_DNA"/>
</dbReference>
<dbReference type="AlphaFoldDB" id="A0A4S2MQZ6"/>
<organism evidence="2 3">
    <name type="scientific">Ascodesmis nigricans</name>
    <dbReference type="NCBI Taxonomy" id="341454"/>
    <lineage>
        <taxon>Eukaryota</taxon>
        <taxon>Fungi</taxon>
        <taxon>Dikarya</taxon>
        <taxon>Ascomycota</taxon>
        <taxon>Pezizomycotina</taxon>
        <taxon>Pezizomycetes</taxon>
        <taxon>Pezizales</taxon>
        <taxon>Ascodesmidaceae</taxon>
        <taxon>Ascodesmis</taxon>
    </lineage>
</organism>
<proteinExistence type="predicted"/>
<feature type="compositionally biased region" description="Polar residues" evidence="1">
    <location>
        <begin position="241"/>
        <end position="258"/>
    </location>
</feature>
<evidence type="ECO:0000313" key="3">
    <source>
        <dbReference type="Proteomes" id="UP000298138"/>
    </source>
</evidence>
<evidence type="ECO:0000313" key="2">
    <source>
        <dbReference type="EMBL" id="TGZ77108.1"/>
    </source>
</evidence>
<evidence type="ECO:0000256" key="1">
    <source>
        <dbReference type="SAM" id="MobiDB-lite"/>
    </source>
</evidence>
<sequence length="258" mass="29308">MANDIGENYIPGGRSLFSPRTSTITMPVLLRFFQSKWPLRPRSSTPYQPRIVKASPVVDGHRTITILSFSRITTKITTEIPDVLISRQTIEFLGLREDLVSILFEEYTLLSQPSPSVDFDLYIELQVEATNIEPFVSHPDPWRAALKEMGFRAEFIEAIMDPEFRDFRDMNTVLYWAMDTVRLQWVWIETLGAFLSQRGYEHSSTQWAINDSDIRSTHSDEASLSISGLLIPDEKAPQPAQPATSLNPNQTPSISTKS</sequence>
<dbReference type="Proteomes" id="UP000298138">
    <property type="component" value="Unassembled WGS sequence"/>
</dbReference>
<feature type="region of interest" description="Disordered" evidence="1">
    <location>
        <begin position="228"/>
        <end position="258"/>
    </location>
</feature>
<keyword evidence="3" id="KW-1185">Reference proteome</keyword>